<dbReference type="CDD" id="cd06581">
    <property type="entry name" value="TM_PBP1_LivM_like"/>
    <property type="match status" value="1"/>
</dbReference>
<evidence type="ECO:0000256" key="1">
    <source>
        <dbReference type="ARBA" id="ARBA00004651"/>
    </source>
</evidence>
<keyword evidence="5 6" id="KW-0472">Membrane</keyword>
<feature type="transmembrane region" description="Helical" evidence="6">
    <location>
        <begin position="237"/>
        <end position="257"/>
    </location>
</feature>
<feature type="transmembrane region" description="Helical" evidence="6">
    <location>
        <begin position="123"/>
        <end position="141"/>
    </location>
</feature>
<evidence type="ECO:0000313" key="7">
    <source>
        <dbReference type="EMBL" id="AGQ19508.1"/>
    </source>
</evidence>
<accession>S5DPJ3</accession>
<name>S5DPJ3_9ACTN</name>
<feature type="transmembrane region" description="Helical" evidence="6">
    <location>
        <begin position="269"/>
        <end position="296"/>
    </location>
</feature>
<sequence>MKITFKSSLTILITIFSIFLVFLLNDEGEIPILFNLLTFAGIYGLAAIGLNVHFGLTGLLNFGHAAFMGLGAYVTVLLIPHAAGREGVVITTGLPFFLALLIGIISAALFGLLLGLPAIRLRGDYLAIVTIAAAEIFRLLVRDLESVTGGVYGIINFSNSLQQYRSGFIDNFASANDLNPSQIWIAFLSWTSIILVLLLLRRLTNSPWGRALRAVREDEDAVRALGKNAVWLKLQSFMLGAGIAGLSGVFLAFNYGTIQVSTFVPILTFYVWAIMILGGVGSLTGPIFGSIIFWVIISETNGIAQLIFENANGQQIAGVRFVLVGLLIMLLMIFRPSGLMGKKEELLLDVK</sequence>
<comment type="subcellular location">
    <subcellularLocation>
        <location evidence="1">Cell membrane</location>
        <topology evidence="1">Multi-pass membrane protein</topology>
    </subcellularLocation>
</comment>
<dbReference type="Pfam" id="PF02653">
    <property type="entry name" value="BPD_transp_2"/>
    <property type="match status" value="1"/>
</dbReference>
<dbReference type="EMBL" id="KC811133">
    <property type="protein sequence ID" value="AGQ19508.1"/>
    <property type="molecule type" value="Genomic_DNA"/>
</dbReference>
<evidence type="ECO:0000256" key="4">
    <source>
        <dbReference type="ARBA" id="ARBA00022989"/>
    </source>
</evidence>
<keyword evidence="2" id="KW-1003">Cell membrane</keyword>
<evidence type="ECO:0000256" key="6">
    <source>
        <dbReference type="SAM" id="Phobius"/>
    </source>
</evidence>
<feature type="transmembrane region" description="Helical" evidence="6">
    <location>
        <begin position="181"/>
        <end position="200"/>
    </location>
</feature>
<dbReference type="InterPro" id="IPR001851">
    <property type="entry name" value="ABC_transp_permease"/>
</dbReference>
<feature type="transmembrane region" description="Helical" evidence="6">
    <location>
        <begin position="7"/>
        <end position="24"/>
    </location>
</feature>
<dbReference type="InterPro" id="IPR043428">
    <property type="entry name" value="LivM-like"/>
</dbReference>
<feature type="transmembrane region" description="Helical" evidence="6">
    <location>
        <begin position="30"/>
        <end position="50"/>
    </location>
</feature>
<reference evidence="7" key="1">
    <citation type="journal article" date="2013" name="Sci. Rep.">
        <title>Metagenomics uncovers a new group of low GC and ultra-small marine Actinobacteria.</title>
        <authorList>
            <person name="Ghai R."/>
            <person name="Mizuno C.M."/>
            <person name="Picazo A."/>
            <person name="Camacho A."/>
            <person name="Rodriguez-Valera F."/>
        </authorList>
    </citation>
    <scope>NUCLEOTIDE SEQUENCE</scope>
</reference>
<feature type="transmembrane region" description="Helical" evidence="6">
    <location>
        <begin position="62"/>
        <end position="83"/>
    </location>
</feature>
<protein>
    <submittedName>
        <fullName evidence="7">ABC-type branched-chain amino acid transport system, permease component</fullName>
    </submittedName>
</protein>
<proteinExistence type="predicted"/>
<keyword evidence="3 6" id="KW-0812">Transmembrane</keyword>
<dbReference type="PANTHER" id="PTHR30482:SF10">
    <property type="entry name" value="HIGH-AFFINITY BRANCHED-CHAIN AMINO ACID TRANSPORT PROTEIN BRAE"/>
    <property type="match status" value="1"/>
</dbReference>
<evidence type="ECO:0000256" key="5">
    <source>
        <dbReference type="ARBA" id="ARBA00023136"/>
    </source>
</evidence>
<dbReference type="GO" id="GO:0005886">
    <property type="term" value="C:plasma membrane"/>
    <property type="evidence" value="ECO:0007669"/>
    <property type="project" value="UniProtKB-SubCell"/>
</dbReference>
<dbReference type="GO" id="GO:0015658">
    <property type="term" value="F:branched-chain amino acid transmembrane transporter activity"/>
    <property type="evidence" value="ECO:0007669"/>
    <property type="project" value="InterPro"/>
</dbReference>
<dbReference type="PANTHER" id="PTHR30482">
    <property type="entry name" value="HIGH-AFFINITY BRANCHED-CHAIN AMINO ACID TRANSPORT SYSTEM PERMEASE"/>
    <property type="match status" value="1"/>
</dbReference>
<evidence type="ECO:0000256" key="2">
    <source>
        <dbReference type="ARBA" id="ARBA00022475"/>
    </source>
</evidence>
<dbReference type="AlphaFoldDB" id="S5DPJ3"/>
<keyword evidence="4 6" id="KW-1133">Transmembrane helix</keyword>
<evidence type="ECO:0000256" key="3">
    <source>
        <dbReference type="ARBA" id="ARBA00022692"/>
    </source>
</evidence>
<feature type="transmembrane region" description="Helical" evidence="6">
    <location>
        <begin position="317"/>
        <end position="334"/>
    </location>
</feature>
<feature type="transmembrane region" description="Helical" evidence="6">
    <location>
        <begin position="95"/>
        <end position="116"/>
    </location>
</feature>
<organism evidence="7">
    <name type="scientific">Candidatus Actinomarina minuta</name>
    <dbReference type="NCBI Taxonomy" id="1389454"/>
    <lineage>
        <taxon>Bacteria</taxon>
        <taxon>Bacillati</taxon>
        <taxon>Actinomycetota</taxon>
        <taxon>Actinomycetes</taxon>
        <taxon>Candidatus Actinomarinidae</taxon>
        <taxon>Candidatus Actinomarinales</taxon>
        <taxon>Candidatus Actinomarineae</taxon>
        <taxon>Candidatus Actinomarinaceae</taxon>
        <taxon>Candidatus Actinomarina</taxon>
    </lineage>
</organism>